<gene>
    <name evidence="4" type="ORF">QE417_003910</name>
</gene>
<dbReference type="Pfam" id="PF13715">
    <property type="entry name" value="CarbopepD_reg_2"/>
    <property type="match status" value="1"/>
</dbReference>
<dbReference type="InterPro" id="IPR025554">
    <property type="entry name" value="DUF4140"/>
</dbReference>
<evidence type="ECO:0008006" key="6">
    <source>
        <dbReference type="Google" id="ProtNLM"/>
    </source>
</evidence>
<dbReference type="Proteomes" id="UP001258315">
    <property type="component" value="Unassembled WGS sequence"/>
</dbReference>
<feature type="coiled-coil region" evidence="1">
    <location>
        <begin position="198"/>
        <end position="232"/>
    </location>
</feature>
<dbReference type="InterPro" id="IPR008969">
    <property type="entry name" value="CarboxyPept-like_regulatory"/>
</dbReference>
<dbReference type="EMBL" id="JAVLVU010000001">
    <property type="protein sequence ID" value="MDT3404838.1"/>
    <property type="molecule type" value="Genomic_DNA"/>
</dbReference>
<dbReference type="PANTHER" id="PTHR31005">
    <property type="entry name" value="DUF4139 DOMAIN-CONTAINING PROTEIN"/>
    <property type="match status" value="1"/>
</dbReference>
<dbReference type="PROSITE" id="PS51257">
    <property type="entry name" value="PROKAR_LIPOPROTEIN"/>
    <property type="match status" value="1"/>
</dbReference>
<feature type="domain" description="DUF4140" evidence="3">
    <location>
        <begin position="71"/>
        <end position="169"/>
    </location>
</feature>
<name>A0ABU3GYI2_9SPHI</name>
<dbReference type="InterPro" id="IPR037291">
    <property type="entry name" value="DUF4139"/>
</dbReference>
<evidence type="ECO:0000259" key="2">
    <source>
        <dbReference type="Pfam" id="PF13598"/>
    </source>
</evidence>
<evidence type="ECO:0000313" key="5">
    <source>
        <dbReference type="Proteomes" id="UP001258315"/>
    </source>
</evidence>
<sequence length="666" mass="73107">MLPAFKFFYGIMHAAASYGCLLAQKASAQLTECMYLSNKTMSKQFLTTICLLLLTFTVKANQKVPTKVQKVTVFLNGAQVTRTASVNLAAGTSTLTFEGISPDIDVQSIQVRSAGDFTILSVKHELDFLNQQTQLKRVEELLAQQVLIRQKIETQNNTLAIYKEEENMLIKNQVVSGQNTSLDVVKLKQALDFQTARLTEIRKKAQGVNASIAQLEAEIQKYNKQIAEASKGNIKATSNILVTVSAKAALQSTFTLTYVTRNAGWFPTYDIRAKDVNSPITIAYKANVNQQCGEEWNNIKLTLSTGNPSVSGSKPELNPYYLNLGMVYAGQAASITRVSGRVSGSDDGKPLVGVSVKVKGTSIGAVTDANGNYSIQIPQGSQFLEFSYIGFESVERQASVAIVNVAMAPSANQLNEMVVVNGYLAGSAPGLAVSGRAGASNQIRIRGMSSIATNPVIVQQNENQTNVEFNIANPYTIPSDGKQYLVEINQLEIPAEYEYYTAPKLSTDVFLTAKLTNWNQYNFLSGEANLFFEGTFIGKSLIDTRSTVDTLNLSLGTDKNIIVTRTLQKDLKEKQGLLGSNRKETRDWLISVKNRKSQPVNLLVEDQLPVSQNTAIEVETQETSGAKVDMLTGKTAWVFALKPQDEKKLKLKYQVRYPKNQSVIVQ</sequence>
<dbReference type="PANTHER" id="PTHR31005:SF8">
    <property type="entry name" value="DUF4139 DOMAIN-CONTAINING PROTEIN"/>
    <property type="match status" value="1"/>
</dbReference>
<keyword evidence="1" id="KW-0175">Coiled coil</keyword>
<feature type="domain" description="DUF4139" evidence="2">
    <location>
        <begin position="255"/>
        <end position="659"/>
    </location>
</feature>
<evidence type="ECO:0000313" key="4">
    <source>
        <dbReference type="EMBL" id="MDT3404838.1"/>
    </source>
</evidence>
<dbReference type="Pfam" id="PF13600">
    <property type="entry name" value="DUF4140"/>
    <property type="match status" value="1"/>
</dbReference>
<dbReference type="InterPro" id="IPR011935">
    <property type="entry name" value="CHP02231"/>
</dbReference>
<proteinExistence type="predicted"/>
<organism evidence="4 5">
    <name type="scientific">Mucilaginibacter terrae</name>
    <dbReference type="NCBI Taxonomy" id="1955052"/>
    <lineage>
        <taxon>Bacteria</taxon>
        <taxon>Pseudomonadati</taxon>
        <taxon>Bacteroidota</taxon>
        <taxon>Sphingobacteriia</taxon>
        <taxon>Sphingobacteriales</taxon>
        <taxon>Sphingobacteriaceae</taxon>
        <taxon>Mucilaginibacter</taxon>
    </lineage>
</organism>
<dbReference type="NCBIfam" id="TIGR02231">
    <property type="entry name" value="mucoidy inhibitor MuiA family protein"/>
    <property type="match status" value="2"/>
</dbReference>
<evidence type="ECO:0000259" key="3">
    <source>
        <dbReference type="Pfam" id="PF13600"/>
    </source>
</evidence>
<dbReference type="SUPFAM" id="SSF49464">
    <property type="entry name" value="Carboxypeptidase regulatory domain-like"/>
    <property type="match status" value="1"/>
</dbReference>
<protein>
    <recommendedName>
        <fullName evidence="6">Mucoidy inhibitor MuiA family protein</fullName>
    </recommendedName>
</protein>
<dbReference type="Gene3D" id="2.60.40.1120">
    <property type="entry name" value="Carboxypeptidase-like, regulatory domain"/>
    <property type="match status" value="1"/>
</dbReference>
<evidence type="ECO:0000256" key="1">
    <source>
        <dbReference type="SAM" id="Coils"/>
    </source>
</evidence>
<dbReference type="Pfam" id="PF13598">
    <property type="entry name" value="DUF4139"/>
    <property type="match status" value="1"/>
</dbReference>
<keyword evidence="5" id="KW-1185">Reference proteome</keyword>
<comment type="caution">
    <text evidence="4">The sequence shown here is derived from an EMBL/GenBank/DDBJ whole genome shotgun (WGS) entry which is preliminary data.</text>
</comment>
<accession>A0ABU3GYI2</accession>
<reference evidence="5" key="1">
    <citation type="submission" date="2023-07" db="EMBL/GenBank/DDBJ databases">
        <title>Functional and genomic diversity of the sorghum phyllosphere microbiome.</title>
        <authorList>
            <person name="Shade A."/>
        </authorList>
    </citation>
    <scope>NUCLEOTIDE SEQUENCE [LARGE SCALE GENOMIC DNA]</scope>
    <source>
        <strain evidence="5">SORGH_AS_0422</strain>
    </source>
</reference>